<evidence type="ECO:0000313" key="1">
    <source>
        <dbReference type="EMBL" id="JAH49270.1"/>
    </source>
</evidence>
<dbReference type="EMBL" id="GBXM01059307">
    <property type="protein sequence ID" value="JAH49270.1"/>
    <property type="molecule type" value="Transcribed_RNA"/>
</dbReference>
<protein>
    <submittedName>
        <fullName evidence="1">Uncharacterized protein</fullName>
    </submittedName>
</protein>
<proteinExistence type="predicted"/>
<name>A0A0E9T8U8_ANGAN</name>
<organism evidence="1">
    <name type="scientific">Anguilla anguilla</name>
    <name type="common">European freshwater eel</name>
    <name type="synonym">Muraena anguilla</name>
    <dbReference type="NCBI Taxonomy" id="7936"/>
    <lineage>
        <taxon>Eukaryota</taxon>
        <taxon>Metazoa</taxon>
        <taxon>Chordata</taxon>
        <taxon>Craniata</taxon>
        <taxon>Vertebrata</taxon>
        <taxon>Euteleostomi</taxon>
        <taxon>Actinopterygii</taxon>
        <taxon>Neopterygii</taxon>
        <taxon>Teleostei</taxon>
        <taxon>Anguilliformes</taxon>
        <taxon>Anguillidae</taxon>
        <taxon>Anguilla</taxon>
    </lineage>
</organism>
<reference evidence="1" key="1">
    <citation type="submission" date="2014-11" db="EMBL/GenBank/DDBJ databases">
        <authorList>
            <person name="Amaro Gonzalez C."/>
        </authorList>
    </citation>
    <scope>NUCLEOTIDE SEQUENCE</scope>
</reference>
<accession>A0A0E9T8U8</accession>
<reference evidence="1" key="2">
    <citation type="journal article" date="2015" name="Fish Shellfish Immunol.">
        <title>Early steps in the European eel (Anguilla anguilla)-Vibrio vulnificus interaction in the gills: Role of the RtxA13 toxin.</title>
        <authorList>
            <person name="Callol A."/>
            <person name="Pajuelo D."/>
            <person name="Ebbesson L."/>
            <person name="Teles M."/>
            <person name="MacKenzie S."/>
            <person name="Amaro C."/>
        </authorList>
    </citation>
    <scope>NUCLEOTIDE SEQUENCE</scope>
</reference>
<sequence>MRKVLKMFNLFKLSKKGA</sequence>
<dbReference type="AlphaFoldDB" id="A0A0E9T8U8"/>